<comment type="similarity">
    <text evidence="2">Belongs to the amino acid/polyamine transporter 2 family.</text>
</comment>
<dbReference type="InterPro" id="IPR013057">
    <property type="entry name" value="AA_transpt_TM"/>
</dbReference>
<evidence type="ECO:0000259" key="10">
    <source>
        <dbReference type="Pfam" id="PF01490"/>
    </source>
</evidence>
<feature type="transmembrane region" description="Helical" evidence="9">
    <location>
        <begin position="304"/>
        <end position="324"/>
    </location>
</feature>
<feature type="transmembrane region" description="Helical" evidence="9">
    <location>
        <begin position="429"/>
        <end position="448"/>
    </location>
</feature>
<keyword evidence="3" id="KW-0813">Transport</keyword>
<feature type="domain" description="Amino acid transporter transmembrane" evidence="10">
    <location>
        <begin position="168"/>
        <end position="559"/>
    </location>
</feature>
<feature type="transmembrane region" description="Helical" evidence="9">
    <location>
        <begin position="480"/>
        <end position="500"/>
    </location>
</feature>
<dbReference type="GO" id="GO:0015179">
    <property type="term" value="F:L-amino acid transmembrane transporter activity"/>
    <property type="evidence" value="ECO:0007669"/>
    <property type="project" value="TreeGrafter"/>
</dbReference>
<feature type="transmembrane region" description="Helical" evidence="9">
    <location>
        <begin position="199"/>
        <end position="217"/>
    </location>
</feature>
<dbReference type="AlphaFoldDB" id="A0A1X2HWJ0"/>
<dbReference type="InParanoid" id="A0A1X2HWJ0"/>
<dbReference type="PANTHER" id="PTHR22950">
    <property type="entry name" value="AMINO ACID TRANSPORTER"/>
    <property type="match status" value="1"/>
</dbReference>
<feature type="transmembrane region" description="Helical" evidence="9">
    <location>
        <begin position="281"/>
        <end position="299"/>
    </location>
</feature>
<feature type="transmembrane region" description="Helical" evidence="9">
    <location>
        <begin position="385"/>
        <end position="409"/>
    </location>
</feature>
<evidence type="ECO:0000256" key="3">
    <source>
        <dbReference type="ARBA" id="ARBA00022448"/>
    </source>
</evidence>
<dbReference type="PANTHER" id="PTHR22950:SF692">
    <property type="entry name" value="TRANSMEMBRANE AMINO ACID TRANSPORTER FAMILY PROTEIN"/>
    <property type="match status" value="1"/>
</dbReference>
<reference evidence="11 12" key="1">
    <citation type="submission" date="2016-07" db="EMBL/GenBank/DDBJ databases">
        <title>Pervasive Adenine N6-methylation of Active Genes in Fungi.</title>
        <authorList>
            <consortium name="DOE Joint Genome Institute"/>
            <person name="Mondo S.J."/>
            <person name="Dannebaum R.O."/>
            <person name="Kuo R.C."/>
            <person name="Labutti K."/>
            <person name="Haridas S."/>
            <person name="Kuo A."/>
            <person name="Salamov A."/>
            <person name="Ahrendt S.R."/>
            <person name="Lipzen A."/>
            <person name="Sullivan W."/>
            <person name="Andreopoulos W.B."/>
            <person name="Clum A."/>
            <person name="Lindquist E."/>
            <person name="Daum C."/>
            <person name="Ramamoorthy G.K."/>
            <person name="Gryganskyi A."/>
            <person name="Culley D."/>
            <person name="Magnuson J.K."/>
            <person name="James T.Y."/>
            <person name="O'Malley M.A."/>
            <person name="Stajich J.E."/>
            <person name="Spatafora J.W."/>
            <person name="Visel A."/>
            <person name="Grigoriev I.V."/>
        </authorList>
    </citation>
    <scope>NUCLEOTIDE SEQUENCE [LARGE SCALE GENOMIC DNA]</scope>
    <source>
        <strain evidence="11 12">NRRL 2496</strain>
    </source>
</reference>
<keyword evidence="4 9" id="KW-0812">Transmembrane</keyword>
<dbReference type="GO" id="GO:0005774">
    <property type="term" value="C:vacuolar membrane"/>
    <property type="evidence" value="ECO:0007669"/>
    <property type="project" value="TreeGrafter"/>
</dbReference>
<feature type="transmembrane region" description="Helical" evidence="9">
    <location>
        <begin position="248"/>
        <end position="269"/>
    </location>
</feature>
<keyword evidence="12" id="KW-1185">Reference proteome</keyword>
<proteinExistence type="inferred from homology"/>
<evidence type="ECO:0000256" key="2">
    <source>
        <dbReference type="ARBA" id="ARBA00008066"/>
    </source>
</evidence>
<organism evidence="11 12">
    <name type="scientific">Syncephalastrum racemosum</name>
    <name type="common">Filamentous fungus</name>
    <dbReference type="NCBI Taxonomy" id="13706"/>
    <lineage>
        <taxon>Eukaryota</taxon>
        <taxon>Fungi</taxon>
        <taxon>Fungi incertae sedis</taxon>
        <taxon>Mucoromycota</taxon>
        <taxon>Mucoromycotina</taxon>
        <taxon>Mucoromycetes</taxon>
        <taxon>Mucorales</taxon>
        <taxon>Syncephalastraceae</taxon>
        <taxon>Syncephalastrum</taxon>
    </lineage>
</organism>
<dbReference type="Pfam" id="PF01490">
    <property type="entry name" value="Aa_trans"/>
    <property type="match status" value="1"/>
</dbReference>
<dbReference type="OrthoDB" id="655540at2759"/>
<evidence type="ECO:0000256" key="1">
    <source>
        <dbReference type="ARBA" id="ARBA00004141"/>
    </source>
</evidence>
<evidence type="ECO:0000256" key="6">
    <source>
        <dbReference type="ARBA" id="ARBA00022989"/>
    </source>
</evidence>
<evidence type="ECO:0000256" key="7">
    <source>
        <dbReference type="ARBA" id="ARBA00023136"/>
    </source>
</evidence>
<keyword evidence="6 9" id="KW-1133">Transmembrane helix</keyword>
<keyword evidence="5" id="KW-0029">Amino-acid transport</keyword>
<evidence type="ECO:0000313" key="11">
    <source>
        <dbReference type="EMBL" id="ORZ03458.1"/>
    </source>
</evidence>
<feature type="transmembrane region" description="Helical" evidence="9">
    <location>
        <begin position="545"/>
        <end position="563"/>
    </location>
</feature>
<accession>A0A1X2HWJ0</accession>
<feature type="region of interest" description="Disordered" evidence="8">
    <location>
        <begin position="1"/>
        <end position="21"/>
    </location>
</feature>
<comment type="subcellular location">
    <subcellularLocation>
        <location evidence="1">Membrane</location>
        <topology evidence="1">Multi-pass membrane protein</topology>
    </subcellularLocation>
</comment>
<name>A0A1X2HWJ0_SYNRA</name>
<feature type="transmembrane region" description="Helical" evidence="9">
    <location>
        <begin position="352"/>
        <end position="373"/>
    </location>
</feature>
<dbReference type="Proteomes" id="UP000242180">
    <property type="component" value="Unassembled WGS sequence"/>
</dbReference>
<evidence type="ECO:0000256" key="5">
    <source>
        <dbReference type="ARBA" id="ARBA00022970"/>
    </source>
</evidence>
<keyword evidence="7 9" id="KW-0472">Membrane</keyword>
<evidence type="ECO:0000256" key="4">
    <source>
        <dbReference type="ARBA" id="ARBA00022692"/>
    </source>
</evidence>
<evidence type="ECO:0000313" key="12">
    <source>
        <dbReference type="Proteomes" id="UP000242180"/>
    </source>
</evidence>
<evidence type="ECO:0000256" key="9">
    <source>
        <dbReference type="SAM" id="Phobius"/>
    </source>
</evidence>
<dbReference type="EMBL" id="MCGN01000001">
    <property type="protein sequence ID" value="ORZ03458.1"/>
    <property type="molecule type" value="Genomic_DNA"/>
</dbReference>
<evidence type="ECO:0000256" key="8">
    <source>
        <dbReference type="SAM" id="MobiDB-lite"/>
    </source>
</evidence>
<feature type="transmembrane region" description="Helical" evidence="9">
    <location>
        <begin position="175"/>
        <end position="193"/>
    </location>
</feature>
<sequence>MSSPVDIRVPQNTHPSRLPNYGAVETSADHEDLDMGGYPLSRPHSLRDAIESFAGSYSRASLYYFAENLTVPSNASTMSMISPLPSRLMTDHSGDVEYQQRHSEDSKMSRSHYYDATDTMTNELGRMTTDASYQPFPALSRHTTVATILSHHHQQGAAVSATTACIPRSSFIQSVFNAVNVLVGIGILALPLAFRCGGWIFGTLIFLFCAVSTNYTAKLIARCLDACPSGASTYGDMGAAAFNEGVRAFVSGVFVVELLTIGIAMVVLLGDGVQAFWPDLTLVQVRILSFISLTPTLFLPMRKLAITSVIGIAACICLLLTVLIDGFSKETHPGSLWDPMDTEPVPSDLTHIPLAFGLIMAGFSGHAVFPSIYRDMENPKQYNRMVDIAYVVTVGAYATMAFAGYWMFGSETMQEITQNLTMTPGYSEWVTKLGVGLIVLTPLAKYGLMLNPVNLTGELWLTSCPTIETWCKASPRRKSYIGAVVRILVSLLVVYIATVFPGFDRVVSLLGALFSFGISAVFPLLCYRRLFADSITFGESVINNIILAISCGMALLGTIWSFLPNTL</sequence>
<feature type="transmembrane region" description="Helical" evidence="9">
    <location>
        <begin position="506"/>
        <end position="525"/>
    </location>
</feature>
<gene>
    <name evidence="11" type="ORF">BCR43DRAFT_483402</name>
</gene>
<dbReference type="OMA" id="AICYTVC"/>
<comment type="caution">
    <text evidence="11">The sequence shown here is derived from an EMBL/GenBank/DDBJ whole genome shotgun (WGS) entry which is preliminary data.</text>
</comment>
<dbReference type="STRING" id="13706.A0A1X2HWJ0"/>
<protein>
    <submittedName>
        <fullName evidence="11">Transmembrane amino acid transporter protein-domain-containing protein</fullName>
    </submittedName>
</protein>